<dbReference type="PANTHER" id="PTHR10472:SF5">
    <property type="entry name" value="D-AMINOACYL-TRNA DEACYLASE 1"/>
    <property type="match status" value="1"/>
</dbReference>
<dbReference type="Pfam" id="PF02580">
    <property type="entry name" value="Tyr_Deacylase"/>
    <property type="match status" value="1"/>
</dbReference>
<sequence>MRMVLQRVESACVQVVETGELAGKIGRGIVCLLGISGEDKWEDADYCIRKCLKSRLWDDVKDPSKSWASCVVDRDYEVLVVSQFTLMGHLKKGNKPDFHAAMSPDQARSLFEKVVAEMRRQYKPEKIQTGKFQNYMRVELVNDGPVTILVDSTQAQLPKIKERKLPPKESSSDAVAQEAHNSSPPSSACLTAHATTGEGKNEEKQEIKTKRADTLNGREESEA</sequence>
<feature type="compositionally biased region" description="Polar residues" evidence="6">
    <location>
        <begin position="179"/>
        <end position="189"/>
    </location>
</feature>
<evidence type="ECO:0000256" key="4">
    <source>
        <dbReference type="ARBA" id="ARBA00048018"/>
    </source>
</evidence>
<keyword evidence="5" id="KW-0820">tRNA-binding</keyword>
<evidence type="ECO:0000256" key="3">
    <source>
        <dbReference type="ARBA" id="ARBA00047676"/>
    </source>
</evidence>
<organism evidence="7 8">
    <name type="scientific">Toxoplasma gondii VAND</name>
    <dbReference type="NCBI Taxonomy" id="933077"/>
    <lineage>
        <taxon>Eukaryota</taxon>
        <taxon>Sar</taxon>
        <taxon>Alveolata</taxon>
        <taxon>Apicomplexa</taxon>
        <taxon>Conoidasida</taxon>
        <taxon>Coccidia</taxon>
        <taxon>Eucoccidiorida</taxon>
        <taxon>Eimeriorina</taxon>
        <taxon>Sarcocystidae</taxon>
        <taxon>Toxoplasma</taxon>
    </lineage>
</organism>
<reference evidence="7 8" key="1">
    <citation type="submission" date="2014-08" db="EMBL/GenBank/DDBJ databases">
        <authorList>
            <person name="Sibley D."/>
            <person name="Venepally P."/>
            <person name="Karamycheva S."/>
            <person name="Hadjithomas M."/>
            <person name="Khan A."/>
            <person name="Brunk B."/>
            <person name="Roos D."/>
            <person name="Caler E."/>
            <person name="Lorenzi H."/>
        </authorList>
    </citation>
    <scope>NUCLEOTIDE SEQUENCE [LARGE SCALE GENOMIC DNA]</scope>
    <source>
        <strain evidence="7 8">VAND</strain>
    </source>
</reference>
<evidence type="ECO:0000256" key="1">
    <source>
        <dbReference type="ARBA" id="ARBA00009673"/>
    </source>
</evidence>
<gene>
    <name evidence="7" type="ORF">TGVAND_218810</name>
</gene>
<name>A0A086PXT8_TOXGO</name>
<dbReference type="PANTHER" id="PTHR10472">
    <property type="entry name" value="D-TYROSYL-TRNA TYR DEACYLASE"/>
    <property type="match status" value="1"/>
</dbReference>
<keyword evidence="5" id="KW-0378">Hydrolase</keyword>
<dbReference type="GO" id="GO:0005737">
    <property type="term" value="C:cytoplasm"/>
    <property type="evidence" value="ECO:0007669"/>
    <property type="project" value="UniProtKB-SubCell"/>
</dbReference>
<evidence type="ECO:0000256" key="5">
    <source>
        <dbReference type="RuleBase" id="RU003470"/>
    </source>
</evidence>
<dbReference type="FunFam" id="3.50.80.10:FF:000001">
    <property type="entry name" value="D-aminoacyl-tRNA deacylase"/>
    <property type="match status" value="1"/>
</dbReference>
<comment type="catalytic activity">
    <reaction evidence="3">
        <text>glycyl-tRNA(Ala) + H2O = tRNA(Ala) + glycine + H(+)</text>
        <dbReference type="Rhea" id="RHEA:53744"/>
        <dbReference type="Rhea" id="RHEA-COMP:9657"/>
        <dbReference type="Rhea" id="RHEA-COMP:13640"/>
        <dbReference type="ChEBI" id="CHEBI:15377"/>
        <dbReference type="ChEBI" id="CHEBI:15378"/>
        <dbReference type="ChEBI" id="CHEBI:57305"/>
        <dbReference type="ChEBI" id="CHEBI:78442"/>
        <dbReference type="ChEBI" id="CHEBI:78522"/>
        <dbReference type="EC" id="3.1.1.96"/>
    </reaction>
</comment>
<keyword evidence="7" id="KW-0030">Aminoacyl-tRNA synthetase</keyword>
<comment type="caution">
    <text evidence="7">The sequence shown here is derived from an EMBL/GenBank/DDBJ whole genome shotgun (WGS) entry which is preliminary data.</text>
</comment>
<dbReference type="GO" id="GO:0000049">
    <property type="term" value="F:tRNA binding"/>
    <property type="evidence" value="ECO:0007669"/>
    <property type="project" value="UniProtKB-KW"/>
</dbReference>
<keyword evidence="7" id="KW-0436">Ligase</keyword>
<dbReference type="GO" id="GO:0106026">
    <property type="term" value="F:Gly-tRNA(Ala) deacylase activity"/>
    <property type="evidence" value="ECO:0007669"/>
    <property type="project" value="RHEA"/>
</dbReference>
<keyword evidence="5" id="KW-0694">RNA-binding</keyword>
<accession>A0A086PXT8</accession>
<dbReference type="OrthoDB" id="275783at2759"/>
<protein>
    <recommendedName>
        <fullName evidence="2 5">D-aminoacyl-tRNA deacylase</fullName>
        <ecNumber evidence="2 5">3.1.1.96</ecNumber>
    </recommendedName>
</protein>
<dbReference type="GO" id="GO:0004812">
    <property type="term" value="F:aminoacyl-tRNA ligase activity"/>
    <property type="evidence" value="ECO:0007669"/>
    <property type="project" value="UniProtKB-KW"/>
</dbReference>
<feature type="compositionally biased region" description="Basic and acidic residues" evidence="6">
    <location>
        <begin position="199"/>
        <end position="223"/>
    </location>
</feature>
<comment type="subcellular location">
    <subcellularLocation>
        <location evidence="5">Cytoplasm</location>
    </subcellularLocation>
</comment>
<dbReference type="Gene3D" id="3.50.80.10">
    <property type="entry name" value="D-tyrosyl-tRNA(Tyr) deacylase"/>
    <property type="match status" value="1"/>
</dbReference>
<comment type="catalytic activity">
    <reaction evidence="4">
        <text>a D-aminoacyl-tRNA + H2O = a tRNA + a D-alpha-amino acid + H(+)</text>
        <dbReference type="Rhea" id="RHEA:13953"/>
        <dbReference type="Rhea" id="RHEA-COMP:10123"/>
        <dbReference type="Rhea" id="RHEA-COMP:10124"/>
        <dbReference type="ChEBI" id="CHEBI:15377"/>
        <dbReference type="ChEBI" id="CHEBI:15378"/>
        <dbReference type="ChEBI" id="CHEBI:59871"/>
        <dbReference type="ChEBI" id="CHEBI:78442"/>
        <dbReference type="ChEBI" id="CHEBI:79333"/>
        <dbReference type="EC" id="3.1.1.96"/>
    </reaction>
</comment>
<keyword evidence="5" id="KW-0963">Cytoplasm</keyword>
<dbReference type="Proteomes" id="UP000028840">
    <property type="component" value="Unassembled WGS sequence"/>
</dbReference>
<feature type="compositionally biased region" description="Basic and acidic residues" evidence="6">
    <location>
        <begin position="159"/>
        <end position="171"/>
    </location>
</feature>
<evidence type="ECO:0000313" key="7">
    <source>
        <dbReference type="EMBL" id="KFH05170.1"/>
    </source>
</evidence>
<dbReference type="SUPFAM" id="SSF69500">
    <property type="entry name" value="DTD-like"/>
    <property type="match status" value="1"/>
</dbReference>
<dbReference type="NCBIfam" id="TIGR00256">
    <property type="entry name" value="D-aminoacyl-tRNA deacylase"/>
    <property type="match status" value="1"/>
</dbReference>
<proteinExistence type="inferred from homology"/>
<feature type="region of interest" description="Disordered" evidence="6">
    <location>
        <begin position="159"/>
        <end position="223"/>
    </location>
</feature>
<dbReference type="InterPro" id="IPR003732">
    <property type="entry name" value="Daa-tRNA_deacyls_DTD"/>
</dbReference>
<evidence type="ECO:0000313" key="8">
    <source>
        <dbReference type="Proteomes" id="UP000028840"/>
    </source>
</evidence>
<evidence type="ECO:0000256" key="6">
    <source>
        <dbReference type="SAM" id="MobiDB-lite"/>
    </source>
</evidence>
<dbReference type="VEuPathDB" id="ToxoDB:TGVAND_218810"/>
<evidence type="ECO:0000256" key="2">
    <source>
        <dbReference type="ARBA" id="ARBA00013056"/>
    </source>
</evidence>
<comment type="similarity">
    <text evidence="1 5">Belongs to the DTD family.</text>
</comment>
<dbReference type="AlphaFoldDB" id="A0A086PXT8"/>
<dbReference type="EMBL" id="AEYJ02001040">
    <property type="protein sequence ID" value="KFH05170.1"/>
    <property type="molecule type" value="Genomic_DNA"/>
</dbReference>
<reference evidence="7 8" key="2">
    <citation type="journal article" date="2015" name="Eukaryot. Cell">
        <title>Genetic mapping reveals that sinefungin resistance in Toxoplasma gondii is controlled by a putative amino acid transporter locus that can be used as a negative selectable marker.</title>
        <authorList>
            <person name="Behnke M.S."/>
            <person name="Khan A."/>
            <person name="Sibley L.D."/>
        </authorList>
    </citation>
    <scope>NUCLEOTIDE SEQUENCE [LARGE SCALE GENOMIC DNA]</scope>
    <source>
        <strain evidence="7 8">VAND</strain>
    </source>
</reference>
<dbReference type="EC" id="3.1.1.96" evidence="2 5"/>
<dbReference type="GO" id="GO:0051500">
    <property type="term" value="F:D-tyrosyl-tRNA(Tyr) deacylase activity"/>
    <property type="evidence" value="ECO:0007669"/>
    <property type="project" value="TreeGrafter"/>
</dbReference>
<dbReference type="InterPro" id="IPR023509">
    <property type="entry name" value="DTD-like_sf"/>
</dbReference>